<dbReference type="NCBIfam" id="TIGR02734">
    <property type="entry name" value="crtI_fam"/>
    <property type="match status" value="1"/>
</dbReference>
<evidence type="ECO:0000256" key="3">
    <source>
        <dbReference type="ARBA" id="ARBA00023002"/>
    </source>
</evidence>
<reference evidence="5" key="1">
    <citation type="submission" date="2018-05" db="EMBL/GenBank/DDBJ databases">
        <authorList>
            <person name="Lanie J.A."/>
            <person name="Ng W.-L."/>
            <person name="Kazmierczak K.M."/>
            <person name="Andrzejewski T.M."/>
            <person name="Davidsen T.M."/>
            <person name="Wayne K.J."/>
            <person name="Tettelin H."/>
            <person name="Glass J.I."/>
            <person name="Rusch D."/>
            <person name="Podicherti R."/>
            <person name="Tsui H.-C.T."/>
            <person name="Winkler M.E."/>
        </authorList>
    </citation>
    <scope>NUCLEOTIDE SEQUENCE</scope>
</reference>
<keyword evidence="2" id="KW-0125">Carotenoid biosynthesis</keyword>
<dbReference type="PANTHER" id="PTHR43734:SF1">
    <property type="entry name" value="PHYTOENE DESATURASE"/>
    <property type="match status" value="1"/>
</dbReference>
<dbReference type="InterPro" id="IPR002937">
    <property type="entry name" value="Amino_oxidase"/>
</dbReference>
<dbReference type="InterPro" id="IPR036188">
    <property type="entry name" value="FAD/NAD-bd_sf"/>
</dbReference>
<evidence type="ECO:0000256" key="1">
    <source>
        <dbReference type="ARBA" id="ARBA00004829"/>
    </source>
</evidence>
<organism evidence="5">
    <name type="scientific">marine metagenome</name>
    <dbReference type="NCBI Taxonomy" id="408172"/>
    <lineage>
        <taxon>unclassified sequences</taxon>
        <taxon>metagenomes</taxon>
        <taxon>ecological metagenomes</taxon>
    </lineage>
</organism>
<comment type="pathway">
    <text evidence="1">Carotenoid biosynthesis.</text>
</comment>
<gene>
    <name evidence="5" type="ORF">METZ01_LOCUS36579</name>
</gene>
<dbReference type="Gene3D" id="3.50.50.60">
    <property type="entry name" value="FAD/NAD(P)-binding domain"/>
    <property type="match status" value="2"/>
</dbReference>
<dbReference type="EMBL" id="UINC01001563">
    <property type="protein sequence ID" value="SUZ83725.1"/>
    <property type="molecule type" value="Genomic_DNA"/>
</dbReference>
<dbReference type="SUPFAM" id="SSF51905">
    <property type="entry name" value="FAD/NAD(P)-binding domain"/>
    <property type="match status" value="1"/>
</dbReference>
<dbReference type="PANTHER" id="PTHR43734">
    <property type="entry name" value="PHYTOENE DESATURASE"/>
    <property type="match status" value="1"/>
</dbReference>
<accession>A0A381QWE2</accession>
<name>A0A381QWE2_9ZZZZ</name>
<proteinExistence type="predicted"/>
<keyword evidence="3" id="KW-0560">Oxidoreductase</keyword>
<dbReference type="GO" id="GO:0016117">
    <property type="term" value="P:carotenoid biosynthetic process"/>
    <property type="evidence" value="ECO:0007669"/>
    <property type="project" value="UniProtKB-KW"/>
</dbReference>
<evidence type="ECO:0000313" key="5">
    <source>
        <dbReference type="EMBL" id="SUZ83725.1"/>
    </source>
</evidence>
<protein>
    <recommendedName>
        <fullName evidence="4">Amine oxidase domain-containing protein</fullName>
    </recommendedName>
</protein>
<dbReference type="GO" id="GO:0016491">
    <property type="term" value="F:oxidoreductase activity"/>
    <property type="evidence" value="ECO:0007669"/>
    <property type="project" value="UniProtKB-KW"/>
</dbReference>
<dbReference type="AlphaFoldDB" id="A0A381QWE2"/>
<dbReference type="InterPro" id="IPR014105">
    <property type="entry name" value="Carotenoid/retinoid_OxRdtase"/>
</dbReference>
<feature type="domain" description="Amine oxidase" evidence="4">
    <location>
        <begin position="16"/>
        <end position="489"/>
    </location>
</feature>
<sequence>MQERNKKNICVIGSGFAGLSAATHLIEEGNNVYILEKNSTNGGRARKFNSKGFTFDMGPSWYWMPDVIKTYFKTFEKEVNNYFDLIRIDPSYKIFFSNNKKINIPANYEKLKELFEKLEEGSSEKLDIYLSQAKYKYEIGINSLVHKPSKSITEFFNYDILKGIFKMDIFNSMHSHIRKYFQHEFLIKLLEFPILFLGATSKTSPALYSLMNYADIKLGTWYPKGGIYKLVEAMVSLAKERGVKIYNNEEVVEFNYKNNAISHVITTKKTYDADYVICGADYHHIDQNILIKKYRNYSPSYWVKKTMAPSALIFYLGINKKLKNIKHHCLFFDKDFNNHSKEIYNTPRWPSDPLFYASFSSKTDPETAPKNHENMVLLIPIASGLEDNKLIRNKYFELIISRFEKITRQSIKNNIIYKRSYAIRDFKKDYNSFKGNAYGLANTLFQTAIFKPSIRNKKLKNLFFCGQLTVPGPGVPPAIISGGVVAKEVKKEITS</sequence>
<evidence type="ECO:0000256" key="2">
    <source>
        <dbReference type="ARBA" id="ARBA00022746"/>
    </source>
</evidence>
<dbReference type="Pfam" id="PF01593">
    <property type="entry name" value="Amino_oxidase"/>
    <property type="match status" value="1"/>
</dbReference>
<evidence type="ECO:0000259" key="4">
    <source>
        <dbReference type="Pfam" id="PF01593"/>
    </source>
</evidence>